<dbReference type="OrthoDB" id="2873917at2"/>
<accession>A0A072NRV2</accession>
<organism evidence="1 2">
    <name type="scientific">Schinkia azotoformans MEV2011</name>
    <dbReference type="NCBI Taxonomy" id="1348973"/>
    <lineage>
        <taxon>Bacteria</taxon>
        <taxon>Bacillati</taxon>
        <taxon>Bacillota</taxon>
        <taxon>Bacilli</taxon>
        <taxon>Bacillales</taxon>
        <taxon>Bacillaceae</taxon>
        <taxon>Calidifontibacillus/Schinkia group</taxon>
        <taxon>Schinkia</taxon>
    </lineage>
</organism>
<dbReference type="RefSeq" id="WP_003330871.1">
    <property type="nucleotide sequence ID" value="NZ_JJRY01000001.1"/>
</dbReference>
<proteinExistence type="predicted"/>
<dbReference type="InterPro" id="IPR036527">
    <property type="entry name" value="SCP2_sterol-bd_dom_sf"/>
</dbReference>
<gene>
    <name evidence="1" type="ORF">M670_00194</name>
</gene>
<dbReference type="SUPFAM" id="SSF55718">
    <property type="entry name" value="SCP-like"/>
    <property type="match status" value="1"/>
</dbReference>
<sequence length="118" mass="13475">MGDKEFNKALFDFISCLKYASHVVPLLENESLSVKFCSPDYNGITMFINKQDVWLDYKNSERPSLIISGDVSSLLELVEGRTRLQVLKKRGEINVKGKFRNILKLESLIYCCSFAKTS</sequence>
<comment type="caution">
    <text evidence="1">The sequence shown here is derived from an EMBL/GenBank/DDBJ whole genome shotgun (WGS) entry which is preliminary data.</text>
</comment>
<evidence type="ECO:0008006" key="3">
    <source>
        <dbReference type="Google" id="ProtNLM"/>
    </source>
</evidence>
<dbReference type="AlphaFoldDB" id="A0A072NRV2"/>
<reference evidence="1 2" key="1">
    <citation type="submission" date="2014-04" db="EMBL/GenBank/DDBJ databases">
        <title>Draft genome sequence of Bacillus azotoformans MEV2011, a (co-) denitrifying strain unable to grow in the presence of oxygen.</title>
        <authorList>
            <person name="Nielsen M."/>
            <person name="Schreiber L."/>
            <person name="Finster K."/>
            <person name="Schramm A."/>
        </authorList>
    </citation>
    <scope>NUCLEOTIDE SEQUENCE [LARGE SCALE GENOMIC DNA]</scope>
    <source>
        <strain evidence="1 2">MEV2011</strain>
    </source>
</reference>
<protein>
    <recommendedName>
        <fullName evidence="3">SCP2 domain-containing protein</fullName>
    </recommendedName>
</protein>
<evidence type="ECO:0000313" key="1">
    <source>
        <dbReference type="EMBL" id="KEF40176.1"/>
    </source>
</evidence>
<dbReference type="PATRIC" id="fig|1348973.3.peg.184"/>
<evidence type="ECO:0000313" key="2">
    <source>
        <dbReference type="Proteomes" id="UP000027936"/>
    </source>
</evidence>
<name>A0A072NRV2_SCHAZ</name>
<dbReference type="Proteomes" id="UP000027936">
    <property type="component" value="Unassembled WGS sequence"/>
</dbReference>
<dbReference type="EMBL" id="JJRY01000001">
    <property type="protein sequence ID" value="KEF40176.1"/>
    <property type="molecule type" value="Genomic_DNA"/>
</dbReference>